<evidence type="ECO:0000313" key="1">
    <source>
        <dbReference type="EMBL" id="MCS3920801.1"/>
    </source>
</evidence>
<dbReference type="Gene3D" id="3.10.450.530">
    <property type="entry name" value="Ribonuclease toxin, BrnT, of type II toxin-antitoxin system"/>
    <property type="match status" value="1"/>
</dbReference>
<keyword evidence="2" id="KW-1185">Reference proteome</keyword>
<reference evidence="1 2" key="1">
    <citation type="submission" date="2022-08" db="EMBL/GenBank/DDBJ databases">
        <title>Bacterial and archaeal communities from various locations to study Microbial Dark Matter (Phase II).</title>
        <authorList>
            <person name="Stepanauskas R."/>
        </authorList>
    </citation>
    <scope>NUCLEOTIDE SEQUENCE [LARGE SCALE GENOMIC DNA]</scope>
    <source>
        <strain evidence="1 2">PD1</strain>
    </source>
</reference>
<proteinExistence type="predicted"/>
<dbReference type="Pfam" id="PF04365">
    <property type="entry name" value="BrnT_toxin"/>
    <property type="match status" value="1"/>
</dbReference>
<accession>A0ABT2ETN9</accession>
<organism evidence="1 2">
    <name type="scientific">Candidatus Fervidibacter sacchari</name>
    <dbReference type="NCBI Taxonomy" id="1448929"/>
    <lineage>
        <taxon>Bacteria</taxon>
        <taxon>Candidatus Fervidibacterota</taxon>
        <taxon>Candidatus Fervidibacter</taxon>
    </lineage>
</organism>
<dbReference type="InterPro" id="IPR007460">
    <property type="entry name" value="BrnT_toxin"/>
</dbReference>
<sequence length="89" mass="11115">MRQVEVEWDEDAIEHIARHQVEPEEVEEILAGRYLLFRGRWRRYYVLGRTESGRYLFIVLERREKSRFRVVMARDMTNSERQRFRKKVR</sequence>
<evidence type="ECO:0000313" key="2">
    <source>
        <dbReference type="Proteomes" id="UP001204798"/>
    </source>
</evidence>
<dbReference type="RefSeq" id="WP_259100957.1">
    <property type="nucleotide sequence ID" value="NZ_CP130454.1"/>
</dbReference>
<protein>
    <submittedName>
        <fullName evidence="1">Uncharacterized DUF497 family protein</fullName>
    </submittedName>
</protein>
<gene>
    <name evidence="1" type="ORF">M2350_003238</name>
</gene>
<comment type="caution">
    <text evidence="1">The sequence shown here is derived from an EMBL/GenBank/DDBJ whole genome shotgun (WGS) entry which is preliminary data.</text>
</comment>
<dbReference type="InterPro" id="IPR038573">
    <property type="entry name" value="BrnT_sf"/>
</dbReference>
<dbReference type="EMBL" id="JANUCP010000007">
    <property type="protein sequence ID" value="MCS3920801.1"/>
    <property type="molecule type" value="Genomic_DNA"/>
</dbReference>
<name>A0ABT2ETN9_9BACT</name>
<dbReference type="Proteomes" id="UP001204798">
    <property type="component" value="Unassembled WGS sequence"/>
</dbReference>